<protein>
    <submittedName>
        <fullName evidence="2">Uncharacterized protein</fullName>
    </submittedName>
</protein>
<keyword evidence="1" id="KW-0472">Membrane</keyword>
<sequence length="131" mass="14766">MQGDAVLGSSFRRLIDYTSANRVDKYFLVYLVWLLAAAAWVWTLLISPQAMAGMLDVLGVHRFTISAIQRFGFVLLGLAWLVATLWTEHYLRTSVSKQRVMRSVVRVVIATIVIFIVTTLVQLSPVLVQLI</sequence>
<dbReference type="AlphaFoldDB" id="A0A6B1DQB3"/>
<keyword evidence="1" id="KW-0812">Transmembrane</keyword>
<organism evidence="2">
    <name type="scientific">Caldilineaceae bacterium SB0662_bin_9</name>
    <dbReference type="NCBI Taxonomy" id="2605258"/>
    <lineage>
        <taxon>Bacteria</taxon>
        <taxon>Bacillati</taxon>
        <taxon>Chloroflexota</taxon>
        <taxon>Caldilineae</taxon>
        <taxon>Caldilineales</taxon>
        <taxon>Caldilineaceae</taxon>
    </lineage>
</organism>
<dbReference type="EMBL" id="VXPY01000019">
    <property type="protein sequence ID" value="MYD89407.1"/>
    <property type="molecule type" value="Genomic_DNA"/>
</dbReference>
<feature type="transmembrane region" description="Helical" evidence="1">
    <location>
        <begin position="107"/>
        <end position="128"/>
    </location>
</feature>
<reference evidence="2" key="1">
    <citation type="submission" date="2019-09" db="EMBL/GenBank/DDBJ databases">
        <title>Characterisation of the sponge microbiome using genome-centric metagenomics.</title>
        <authorList>
            <person name="Engelberts J.P."/>
            <person name="Robbins S.J."/>
            <person name="De Goeij J.M."/>
            <person name="Aranda M."/>
            <person name="Bell S.C."/>
            <person name="Webster N.S."/>
        </authorList>
    </citation>
    <scope>NUCLEOTIDE SEQUENCE</scope>
    <source>
        <strain evidence="2">SB0662_bin_9</strain>
    </source>
</reference>
<keyword evidence="1" id="KW-1133">Transmembrane helix</keyword>
<name>A0A6B1DQB3_9CHLR</name>
<accession>A0A6B1DQB3</accession>
<evidence type="ECO:0000256" key="1">
    <source>
        <dbReference type="SAM" id="Phobius"/>
    </source>
</evidence>
<feature type="transmembrane region" description="Helical" evidence="1">
    <location>
        <begin position="67"/>
        <end position="86"/>
    </location>
</feature>
<feature type="transmembrane region" description="Helical" evidence="1">
    <location>
        <begin position="27"/>
        <end position="47"/>
    </location>
</feature>
<proteinExistence type="predicted"/>
<evidence type="ECO:0000313" key="2">
    <source>
        <dbReference type="EMBL" id="MYD89407.1"/>
    </source>
</evidence>
<comment type="caution">
    <text evidence="2">The sequence shown here is derived from an EMBL/GenBank/DDBJ whole genome shotgun (WGS) entry which is preliminary data.</text>
</comment>
<gene>
    <name evidence="2" type="ORF">F4Y08_03570</name>
</gene>